<protein>
    <submittedName>
        <fullName evidence="1">Uncharacterized protein</fullName>
    </submittedName>
</protein>
<accession>A0A067QQG9</accession>
<organism evidence="1 2">
    <name type="scientific">Zootermopsis nevadensis</name>
    <name type="common">Dampwood termite</name>
    <dbReference type="NCBI Taxonomy" id="136037"/>
    <lineage>
        <taxon>Eukaryota</taxon>
        <taxon>Metazoa</taxon>
        <taxon>Ecdysozoa</taxon>
        <taxon>Arthropoda</taxon>
        <taxon>Hexapoda</taxon>
        <taxon>Insecta</taxon>
        <taxon>Pterygota</taxon>
        <taxon>Neoptera</taxon>
        <taxon>Polyneoptera</taxon>
        <taxon>Dictyoptera</taxon>
        <taxon>Blattodea</taxon>
        <taxon>Blattoidea</taxon>
        <taxon>Termitoidae</taxon>
        <taxon>Termopsidae</taxon>
        <taxon>Zootermopsis</taxon>
    </lineage>
</organism>
<dbReference type="Proteomes" id="UP000027135">
    <property type="component" value="Unassembled WGS sequence"/>
</dbReference>
<reference evidence="1 2" key="1">
    <citation type="journal article" date="2014" name="Nat. Commun.">
        <title>Molecular traces of alternative social organization in a termite genome.</title>
        <authorList>
            <person name="Terrapon N."/>
            <person name="Li C."/>
            <person name="Robertson H.M."/>
            <person name="Ji L."/>
            <person name="Meng X."/>
            <person name="Booth W."/>
            <person name="Chen Z."/>
            <person name="Childers C.P."/>
            <person name="Glastad K.M."/>
            <person name="Gokhale K."/>
            <person name="Gowin J."/>
            <person name="Gronenberg W."/>
            <person name="Hermansen R.A."/>
            <person name="Hu H."/>
            <person name="Hunt B.G."/>
            <person name="Huylmans A.K."/>
            <person name="Khalil S.M."/>
            <person name="Mitchell R.D."/>
            <person name="Munoz-Torres M.C."/>
            <person name="Mustard J.A."/>
            <person name="Pan H."/>
            <person name="Reese J.T."/>
            <person name="Scharf M.E."/>
            <person name="Sun F."/>
            <person name="Vogel H."/>
            <person name="Xiao J."/>
            <person name="Yang W."/>
            <person name="Yang Z."/>
            <person name="Yang Z."/>
            <person name="Zhou J."/>
            <person name="Zhu J."/>
            <person name="Brent C.S."/>
            <person name="Elsik C.G."/>
            <person name="Goodisman M.A."/>
            <person name="Liberles D.A."/>
            <person name="Roe R.M."/>
            <person name="Vargo E.L."/>
            <person name="Vilcinskas A."/>
            <person name="Wang J."/>
            <person name="Bornberg-Bauer E."/>
            <person name="Korb J."/>
            <person name="Zhang G."/>
            <person name="Liebig J."/>
        </authorList>
    </citation>
    <scope>NUCLEOTIDE SEQUENCE [LARGE SCALE GENOMIC DNA]</scope>
    <source>
        <tissue evidence="1">Whole organism</tissue>
    </source>
</reference>
<name>A0A067QQG9_ZOONE</name>
<dbReference type="AlphaFoldDB" id="A0A067QQG9"/>
<keyword evidence="2" id="KW-1185">Reference proteome</keyword>
<sequence>MCSLALDLSCRAHYPRCLQREEFSVLLLNHRILKSSDLLISVIKSLGMFAPDVEQRNFLVSR</sequence>
<proteinExistence type="predicted"/>
<dbReference type="InParanoid" id="A0A067QQG9"/>
<evidence type="ECO:0000313" key="1">
    <source>
        <dbReference type="EMBL" id="KDR12090.1"/>
    </source>
</evidence>
<dbReference type="EMBL" id="KK853047">
    <property type="protein sequence ID" value="KDR12090.1"/>
    <property type="molecule type" value="Genomic_DNA"/>
</dbReference>
<evidence type="ECO:0000313" key="2">
    <source>
        <dbReference type="Proteomes" id="UP000027135"/>
    </source>
</evidence>
<gene>
    <name evidence="1" type="ORF">L798_14012</name>
</gene>